<keyword evidence="1" id="KW-0812">Transmembrane</keyword>
<dbReference type="STRING" id="419597.SAMN04487957_102346"/>
<keyword evidence="3" id="KW-1185">Reference proteome</keyword>
<dbReference type="AlphaFoldDB" id="A0A1H0F7X0"/>
<protein>
    <submittedName>
        <fullName evidence="2">Uncharacterized protein</fullName>
    </submittedName>
</protein>
<keyword evidence="1" id="KW-1133">Transmembrane helix</keyword>
<keyword evidence="1" id="KW-0472">Membrane</keyword>
<accession>A0A1H0F7X0</accession>
<evidence type="ECO:0000256" key="1">
    <source>
        <dbReference type="SAM" id="Phobius"/>
    </source>
</evidence>
<evidence type="ECO:0000313" key="2">
    <source>
        <dbReference type="EMBL" id="SDN90723.1"/>
    </source>
</evidence>
<dbReference type="RefSeq" id="WP_089677193.1">
    <property type="nucleotide sequence ID" value="NZ_FNIV01000002.1"/>
</dbReference>
<organism evidence="2 3">
    <name type="scientific">Halomonas shengliensis</name>
    <dbReference type="NCBI Taxonomy" id="419597"/>
    <lineage>
        <taxon>Bacteria</taxon>
        <taxon>Pseudomonadati</taxon>
        <taxon>Pseudomonadota</taxon>
        <taxon>Gammaproteobacteria</taxon>
        <taxon>Oceanospirillales</taxon>
        <taxon>Halomonadaceae</taxon>
        <taxon>Halomonas</taxon>
    </lineage>
</organism>
<reference evidence="3" key="1">
    <citation type="submission" date="2016-10" db="EMBL/GenBank/DDBJ databases">
        <authorList>
            <person name="Varghese N."/>
            <person name="Submissions S."/>
        </authorList>
    </citation>
    <scope>NUCLEOTIDE SEQUENCE [LARGE SCALE GENOMIC DNA]</scope>
    <source>
        <strain evidence="3">CGMCC 1.6444</strain>
    </source>
</reference>
<proteinExistence type="predicted"/>
<feature type="transmembrane region" description="Helical" evidence="1">
    <location>
        <begin position="45"/>
        <end position="62"/>
    </location>
</feature>
<dbReference type="EMBL" id="FNIV01000002">
    <property type="protein sequence ID" value="SDN90723.1"/>
    <property type="molecule type" value="Genomic_DNA"/>
</dbReference>
<evidence type="ECO:0000313" key="3">
    <source>
        <dbReference type="Proteomes" id="UP000199075"/>
    </source>
</evidence>
<feature type="transmembrane region" description="Helical" evidence="1">
    <location>
        <begin position="20"/>
        <end position="39"/>
    </location>
</feature>
<name>A0A1H0F7X0_9GAMM</name>
<sequence length="92" mass="9608">MTRSATIALDSTPATENRALLPLLLAGLALLAVGVLAAGWEPIELPLGLAALGLAALALLRPERWRQKEARESLDSVLLASLTLLGGFHVMG</sequence>
<dbReference type="Proteomes" id="UP000199075">
    <property type="component" value="Unassembled WGS sequence"/>
</dbReference>
<gene>
    <name evidence="2" type="ORF">SAMN04487957_102346</name>
</gene>